<evidence type="ECO:0000259" key="30">
    <source>
        <dbReference type="Pfam" id="PF00905"/>
    </source>
</evidence>
<dbReference type="GO" id="GO:0005886">
    <property type="term" value="C:plasma membrane"/>
    <property type="evidence" value="ECO:0007669"/>
    <property type="project" value="UniProtKB-SubCell"/>
</dbReference>
<evidence type="ECO:0000256" key="19">
    <source>
        <dbReference type="ARBA" id="ARBA00022989"/>
    </source>
</evidence>
<evidence type="ECO:0000256" key="5">
    <source>
        <dbReference type="ARBA" id="ARBA00007739"/>
    </source>
</evidence>
<comment type="pathway">
    <text evidence="27">Glycan biosynthesis.</text>
</comment>
<dbReference type="UniPathway" id="UPA00219"/>
<dbReference type="PANTHER" id="PTHR32282">
    <property type="entry name" value="BINDING PROTEIN TRANSPEPTIDASE, PUTATIVE-RELATED"/>
    <property type="match status" value="1"/>
</dbReference>
<dbReference type="PANTHER" id="PTHR32282:SF27">
    <property type="entry name" value="PENICILLIN-BINDING PROTEIN 1A"/>
    <property type="match status" value="1"/>
</dbReference>
<dbReference type="InterPro" id="IPR050396">
    <property type="entry name" value="Glycosyltr_51/Transpeptidase"/>
</dbReference>
<comment type="similarity">
    <text evidence="5">In the N-terminal section; belongs to the glycosyltransferase 51 family.</text>
</comment>
<dbReference type="PROSITE" id="PS51257">
    <property type="entry name" value="PROKAR_LIPOPROTEIN"/>
    <property type="match status" value="1"/>
</dbReference>
<evidence type="ECO:0000256" key="17">
    <source>
        <dbReference type="ARBA" id="ARBA00022968"/>
    </source>
</evidence>
<evidence type="ECO:0000256" key="23">
    <source>
        <dbReference type="ARBA" id="ARBA00023316"/>
    </source>
</evidence>
<dbReference type="GO" id="GO:0006508">
    <property type="term" value="P:proteolysis"/>
    <property type="evidence" value="ECO:0007669"/>
    <property type="project" value="UniProtKB-KW"/>
</dbReference>
<evidence type="ECO:0000256" key="10">
    <source>
        <dbReference type="ARBA" id="ARBA00022645"/>
    </source>
</evidence>
<dbReference type="NCBIfam" id="TIGR02074">
    <property type="entry name" value="PBP_1a_fam"/>
    <property type="match status" value="1"/>
</dbReference>
<keyword evidence="11" id="KW-0645">Protease</keyword>
<evidence type="ECO:0000259" key="31">
    <source>
        <dbReference type="Pfam" id="PF00912"/>
    </source>
</evidence>
<comment type="pathway">
    <text evidence="3">Cell wall biogenesis; peptidoglycan biosynthesis.</text>
</comment>
<dbReference type="GO" id="GO:0008360">
    <property type="term" value="P:regulation of cell shape"/>
    <property type="evidence" value="ECO:0007669"/>
    <property type="project" value="UniProtKB-KW"/>
</dbReference>
<dbReference type="GO" id="GO:0030288">
    <property type="term" value="C:outer membrane-bounded periplasmic space"/>
    <property type="evidence" value="ECO:0007669"/>
    <property type="project" value="TreeGrafter"/>
</dbReference>
<dbReference type="GO" id="GO:0009252">
    <property type="term" value="P:peptidoglycan biosynthetic process"/>
    <property type="evidence" value="ECO:0007669"/>
    <property type="project" value="UniProtKB-UniPathway"/>
</dbReference>
<dbReference type="SUPFAM" id="SSF56601">
    <property type="entry name" value="beta-lactamase/transpeptidase-like"/>
    <property type="match status" value="1"/>
</dbReference>
<keyword evidence="8" id="KW-1003">Cell membrane</keyword>
<dbReference type="GO" id="GO:0046677">
    <property type="term" value="P:response to antibiotic"/>
    <property type="evidence" value="ECO:0007669"/>
    <property type="project" value="UniProtKB-KW"/>
</dbReference>
<comment type="similarity">
    <text evidence="4">In the C-terminal section; belongs to the transpeptidase family.</text>
</comment>
<keyword evidence="21" id="KW-0046">Antibiotic resistance</keyword>
<keyword evidence="13" id="KW-0808">Transferase</keyword>
<evidence type="ECO:0000256" key="9">
    <source>
        <dbReference type="ARBA" id="ARBA00022519"/>
    </source>
</evidence>
<accession>A0A520MNY5</accession>
<evidence type="ECO:0000256" key="12">
    <source>
        <dbReference type="ARBA" id="ARBA00022676"/>
    </source>
</evidence>
<feature type="domain" description="Penicillin-binding protein transpeptidase" evidence="30">
    <location>
        <begin position="427"/>
        <end position="632"/>
    </location>
</feature>
<evidence type="ECO:0000256" key="1">
    <source>
        <dbReference type="ARBA" id="ARBA00002624"/>
    </source>
</evidence>
<dbReference type="Proteomes" id="UP000315889">
    <property type="component" value="Unassembled WGS sequence"/>
</dbReference>
<comment type="catalytic activity">
    <reaction evidence="26">
        <text>[GlcNAc-(1-&gt;4)-Mur2Ac(oyl-L-Ala-gamma-D-Glu-L-Lys-D-Ala-D-Ala)](n)-di-trans,octa-cis-undecaprenyl diphosphate + beta-D-GlcNAc-(1-&gt;4)-Mur2Ac(oyl-L-Ala-gamma-D-Glu-L-Lys-D-Ala-D-Ala)-di-trans,octa-cis-undecaprenyl diphosphate = [GlcNAc-(1-&gt;4)-Mur2Ac(oyl-L-Ala-gamma-D-Glu-L-Lys-D-Ala-D-Ala)](n+1)-di-trans,octa-cis-undecaprenyl diphosphate + di-trans,octa-cis-undecaprenyl diphosphate + H(+)</text>
        <dbReference type="Rhea" id="RHEA:23708"/>
        <dbReference type="Rhea" id="RHEA-COMP:9602"/>
        <dbReference type="Rhea" id="RHEA-COMP:9603"/>
        <dbReference type="ChEBI" id="CHEBI:15378"/>
        <dbReference type="ChEBI" id="CHEBI:58405"/>
        <dbReference type="ChEBI" id="CHEBI:60033"/>
        <dbReference type="ChEBI" id="CHEBI:78435"/>
        <dbReference type="EC" id="2.4.99.28"/>
    </reaction>
</comment>
<evidence type="ECO:0000256" key="28">
    <source>
        <dbReference type="SAM" id="MobiDB-lite"/>
    </source>
</evidence>
<keyword evidence="10" id="KW-0121">Carboxypeptidase</keyword>
<feature type="transmembrane region" description="Helical" evidence="29">
    <location>
        <begin position="12"/>
        <end position="32"/>
    </location>
</feature>
<evidence type="ECO:0000256" key="20">
    <source>
        <dbReference type="ARBA" id="ARBA00023136"/>
    </source>
</evidence>
<sequence length="838" mass="92784">MDRRRAIKFSLITLLLGVGGILLVTSCLYLYLSPKLPSAEELKDVRMQIPLRVASQDLKIIGEFGNQKRTPVDFKNIPKQMVDALLAAEDDSFFEHKGIVVSGLVRSVVQLVSQGKAVGGGSTITMQVARNFFFHKRKEFTRKFNEILLAFRIEEVLTKEEILSLYANKMFLGKTAYGFAAAAQVYYGKNLNDLSLAQVAMIAGLPKAPSAFNPIANPKRATERRNWILGRMLKLNSISYEEYQEAIIEVDNAFYHGSKSEVDADYVAEIVRQEVISKFGLKAYTEGYTAITTIDSKMQKSGVDALHSGVLSYDQRHGYRGVEKSEIEESLWVETLKTTRDVGPLEPAIISLVADDRLTLLTRDAGIQTLNWADGLKGLRTYKTVNDRSAPIESATDVFTSGDLIRITRDKNGKISLAQLPEVQSALVAMDPYNGAIRAMVGGFDYRESSFNRATQAARQPGSNFKPFIYATALKNGFTPASIINDAPVVFDDAKLEDTWRPENDGGKFYGPTRLREALYRSRNLVSIRLLRRMGIDQTLEGLQLFGFDTSEMPLDLSLALGSYALTPLEIAAGYAMFANDGYQVRHHVLDKIVDRDGNVIFQASPEVACDPCNVSNNQIRPDVATSNENMMSPEIDFQLRALFDDLEKVSAEDGDRYSWDKVKQSLATLPNAKVTPAKRGMDPQTAFLMDSMLKDVILRGTGVKAKVLNRSDIGGKTGTTNGPRDAWFSGYSPHLVSTAWVGFDDNSVIGRNEYGGSAALPIWIEFMSNALKGKADMDKRQPNGIVTVKIDPKTGKRVAPSNQGIYEFFRTENVPAAPDEDSSSTETEQNPLPDDIF</sequence>
<dbReference type="GO" id="GO:0008955">
    <property type="term" value="F:peptidoglycan glycosyltransferase activity"/>
    <property type="evidence" value="ECO:0007669"/>
    <property type="project" value="UniProtKB-EC"/>
</dbReference>
<keyword evidence="22" id="KW-0511">Multifunctional enzyme</keyword>
<dbReference type="InterPro" id="IPR012338">
    <property type="entry name" value="Beta-lactam/transpept-like"/>
</dbReference>
<feature type="region of interest" description="Disordered" evidence="28">
    <location>
        <begin position="812"/>
        <end position="838"/>
    </location>
</feature>
<dbReference type="AlphaFoldDB" id="A0A520MNY5"/>
<dbReference type="InterPro" id="IPR001460">
    <property type="entry name" value="PCN-bd_Tpept"/>
</dbReference>
<dbReference type="Pfam" id="PF00912">
    <property type="entry name" value="Transgly"/>
    <property type="match status" value="1"/>
</dbReference>
<keyword evidence="18" id="KW-0573">Peptidoglycan synthesis</keyword>
<dbReference type="EC" id="3.4.16.4" evidence="6"/>
<evidence type="ECO:0000313" key="33">
    <source>
        <dbReference type="EMBL" id="RZO22925.1"/>
    </source>
</evidence>
<evidence type="ECO:0000256" key="6">
    <source>
        <dbReference type="ARBA" id="ARBA00012448"/>
    </source>
</evidence>
<comment type="subcellular location">
    <subcellularLocation>
        <location evidence="2">Cell inner membrane</location>
        <topology evidence="2">Single-pass type II membrane protein</topology>
    </subcellularLocation>
</comment>
<dbReference type="Pfam" id="PF00905">
    <property type="entry name" value="Transpeptidase"/>
    <property type="match status" value="1"/>
</dbReference>
<dbReference type="InterPro" id="IPR031376">
    <property type="entry name" value="PCB_OB"/>
</dbReference>
<evidence type="ECO:0000259" key="32">
    <source>
        <dbReference type="Pfam" id="PF17092"/>
    </source>
</evidence>
<evidence type="ECO:0000313" key="34">
    <source>
        <dbReference type="Proteomes" id="UP000315889"/>
    </source>
</evidence>
<evidence type="ECO:0000256" key="24">
    <source>
        <dbReference type="ARBA" id="ARBA00034000"/>
    </source>
</evidence>
<keyword evidence="16" id="KW-0133">Cell shape</keyword>
<evidence type="ECO:0000256" key="18">
    <source>
        <dbReference type="ARBA" id="ARBA00022984"/>
    </source>
</evidence>
<evidence type="ECO:0000256" key="13">
    <source>
        <dbReference type="ARBA" id="ARBA00022679"/>
    </source>
</evidence>
<evidence type="ECO:0000256" key="14">
    <source>
        <dbReference type="ARBA" id="ARBA00022692"/>
    </source>
</evidence>
<dbReference type="Pfam" id="PF17092">
    <property type="entry name" value="PCB_OB"/>
    <property type="match status" value="1"/>
</dbReference>
<evidence type="ECO:0000256" key="16">
    <source>
        <dbReference type="ARBA" id="ARBA00022960"/>
    </source>
</evidence>
<evidence type="ECO:0000256" key="26">
    <source>
        <dbReference type="ARBA" id="ARBA00049902"/>
    </source>
</evidence>
<evidence type="ECO:0000256" key="11">
    <source>
        <dbReference type="ARBA" id="ARBA00022670"/>
    </source>
</evidence>
<dbReference type="FunFam" id="1.10.3810.10:FF:000003">
    <property type="entry name" value="Penicillin-binding protein 1a"/>
    <property type="match status" value="1"/>
</dbReference>
<name>A0A520MNY5_9GAMM</name>
<dbReference type="GO" id="GO:0071555">
    <property type="term" value="P:cell wall organization"/>
    <property type="evidence" value="ECO:0007669"/>
    <property type="project" value="UniProtKB-KW"/>
</dbReference>
<dbReference type="SUPFAM" id="SSF53955">
    <property type="entry name" value="Lysozyme-like"/>
    <property type="match status" value="1"/>
</dbReference>
<evidence type="ECO:0000256" key="21">
    <source>
        <dbReference type="ARBA" id="ARBA00023251"/>
    </source>
</evidence>
<keyword evidence="17" id="KW-0735">Signal-anchor</keyword>
<comment type="catalytic activity">
    <reaction evidence="24">
        <text>Preferential cleavage: (Ac)2-L-Lys-D-Ala-|-D-Ala. Also transpeptidation of peptidyl-alanyl moieties that are N-acyl substituents of D-alanine.</text>
        <dbReference type="EC" id="3.4.16.4"/>
    </reaction>
</comment>
<evidence type="ECO:0000256" key="29">
    <source>
        <dbReference type="SAM" id="Phobius"/>
    </source>
</evidence>
<dbReference type="GO" id="GO:0009002">
    <property type="term" value="F:serine-type D-Ala-D-Ala carboxypeptidase activity"/>
    <property type="evidence" value="ECO:0007669"/>
    <property type="project" value="UniProtKB-EC"/>
</dbReference>
<evidence type="ECO:0000256" key="2">
    <source>
        <dbReference type="ARBA" id="ARBA00004249"/>
    </source>
</evidence>
<dbReference type="EMBL" id="SHBP01000001">
    <property type="protein sequence ID" value="RZO22925.1"/>
    <property type="molecule type" value="Genomic_DNA"/>
</dbReference>
<evidence type="ECO:0000256" key="8">
    <source>
        <dbReference type="ARBA" id="ARBA00022475"/>
    </source>
</evidence>
<dbReference type="EC" id="2.4.99.28" evidence="25"/>
<evidence type="ECO:0000256" key="3">
    <source>
        <dbReference type="ARBA" id="ARBA00004752"/>
    </source>
</evidence>
<comment type="function">
    <text evidence="1">Cell wall formation. Synthesis of cross-linked peptidoglycan from the lipid intermediates. The enzyme has a penicillin-insensitive transglycosylase N-terminal domain (formation of linear glycan strands) and a penicillin-sensitive transpeptidase C-terminal domain (cross-linking of the peptide subunits).</text>
</comment>
<feature type="domain" description="Glycosyl transferase family 51" evidence="31">
    <location>
        <begin position="59"/>
        <end position="232"/>
    </location>
</feature>
<dbReference type="Gene3D" id="3.40.710.10">
    <property type="entry name" value="DD-peptidase/beta-lactamase superfamily"/>
    <property type="match status" value="2"/>
</dbReference>
<feature type="domain" description="Penicillin-binding protein OB-like" evidence="32">
    <location>
        <begin position="326"/>
        <end position="423"/>
    </location>
</feature>
<evidence type="ECO:0000256" key="4">
    <source>
        <dbReference type="ARBA" id="ARBA00007090"/>
    </source>
</evidence>
<reference evidence="33 34" key="1">
    <citation type="submission" date="2019-02" db="EMBL/GenBank/DDBJ databases">
        <title>Prokaryotic population dynamics and viral predation in marine succession experiment using metagenomics: the confinement effect.</title>
        <authorList>
            <person name="Haro-Moreno J.M."/>
            <person name="Rodriguez-Valera F."/>
            <person name="Lopez-Perez M."/>
        </authorList>
    </citation>
    <scope>NUCLEOTIDE SEQUENCE [LARGE SCALE GENOMIC DNA]</scope>
    <source>
        <strain evidence="33">MED-G170</strain>
    </source>
</reference>
<evidence type="ECO:0000256" key="25">
    <source>
        <dbReference type="ARBA" id="ARBA00044770"/>
    </source>
</evidence>
<keyword evidence="23" id="KW-0961">Cell wall biogenesis/degradation</keyword>
<dbReference type="InterPro" id="IPR036950">
    <property type="entry name" value="PBP_transglycosylase"/>
</dbReference>
<dbReference type="GO" id="GO:0008658">
    <property type="term" value="F:penicillin binding"/>
    <property type="evidence" value="ECO:0007669"/>
    <property type="project" value="InterPro"/>
</dbReference>
<gene>
    <name evidence="33" type="ORF">EVB03_00760</name>
</gene>
<evidence type="ECO:0000256" key="7">
    <source>
        <dbReference type="ARBA" id="ARBA00018638"/>
    </source>
</evidence>
<evidence type="ECO:0000256" key="15">
    <source>
        <dbReference type="ARBA" id="ARBA00022801"/>
    </source>
</evidence>
<keyword evidence="14 29" id="KW-0812">Transmembrane</keyword>
<evidence type="ECO:0000256" key="22">
    <source>
        <dbReference type="ARBA" id="ARBA00023268"/>
    </source>
</evidence>
<keyword evidence="9" id="KW-0997">Cell inner membrane</keyword>
<proteinExistence type="inferred from homology"/>
<organism evidence="33 34">
    <name type="scientific">SAR92 clade bacterium</name>
    <dbReference type="NCBI Taxonomy" id="2315479"/>
    <lineage>
        <taxon>Bacteria</taxon>
        <taxon>Pseudomonadati</taxon>
        <taxon>Pseudomonadota</taxon>
        <taxon>Gammaproteobacteria</taxon>
        <taxon>Cellvibrionales</taxon>
        <taxon>Porticoccaceae</taxon>
        <taxon>SAR92 clade</taxon>
    </lineage>
</organism>
<dbReference type="Gene3D" id="1.10.3810.10">
    <property type="entry name" value="Biosynthetic peptidoglycan transglycosylase-like"/>
    <property type="match status" value="1"/>
</dbReference>
<dbReference type="InterPro" id="IPR023346">
    <property type="entry name" value="Lysozyme-like_dom_sf"/>
</dbReference>
<protein>
    <recommendedName>
        <fullName evidence="7">Penicillin-binding protein 1A</fullName>
        <ecNumber evidence="25">2.4.99.28</ecNumber>
        <ecNumber evidence="6">3.4.16.4</ecNumber>
    </recommendedName>
</protein>
<keyword evidence="15" id="KW-0378">Hydrolase</keyword>
<keyword evidence="12" id="KW-0328">Glycosyltransferase</keyword>
<keyword evidence="20 29" id="KW-0472">Membrane</keyword>
<keyword evidence="19 29" id="KW-1133">Transmembrane helix</keyword>
<dbReference type="InterPro" id="IPR001264">
    <property type="entry name" value="Glyco_trans_51"/>
</dbReference>
<evidence type="ECO:0000256" key="27">
    <source>
        <dbReference type="ARBA" id="ARBA00060592"/>
    </source>
</evidence>
<comment type="caution">
    <text evidence="33">The sequence shown here is derived from an EMBL/GenBank/DDBJ whole genome shotgun (WGS) entry which is preliminary data.</text>
</comment>